<gene>
    <name evidence="3" type="ORF">COA96_18360</name>
</gene>
<dbReference type="InterPro" id="IPR004360">
    <property type="entry name" value="Glyas_Fos-R_dOase_dom"/>
</dbReference>
<dbReference type="Gene3D" id="3.10.180.10">
    <property type="entry name" value="2,3-Dihydroxybiphenyl 1,2-Dioxygenase, domain 1"/>
    <property type="match status" value="1"/>
</dbReference>
<dbReference type="InterPro" id="IPR029068">
    <property type="entry name" value="Glyas_Bleomycin-R_OHBP_Dase"/>
</dbReference>
<dbReference type="InterPro" id="IPR051332">
    <property type="entry name" value="Fosfomycin_Res_Enzymes"/>
</dbReference>
<sequence>MIRQIDFYAIIFCPIKHGDTSVQMNGIAHIGITVSNFKKCNSFYRQLFEFLEMKLIYDTDEVIYGVGSRTGIVVKEASAEFQNQTFEQNRIGLHHYCFRARCKQDIDELHKFLQKIDAVIIHRPEEGSWARGYYSVLFEDPDGIRIEANFVPGKGNLDPTVTLPREVS</sequence>
<evidence type="ECO:0000259" key="2">
    <source>
        <dbReference type="PROSITE" id="PS51819"/>
    </source>
</evidence>
<feature type="domain" description="VOC" evidence="2">
    <location>
        <begin position="26"/>
        <end position="151"/>
    </location>
</feature>
<dbReference type="GO" id="GO:0046872">
    <property type="term" value="F:metal ion binding"/>
    <property type="evidence" value="ECO:0007669"/>
    <property type="project" value="UniProtKB-KW"/>
</dbReference>
<dbReference type="EMBL" id="NVVJ01000118">
    <property type="protein sequence ID" value="PCJ16546.1"/>
    <property type="molecule type" value="Genomic_DNA"/>
</dbReference>
<dbReference type="PANTHER" id="PTHR36113:SF6">
    <property type="entry name" value="FOSFOMYCIN RESISTANCE PROTEIN FOSX"/>
    <property type="match status" value="1"/>
</dbReference>
<organism evidence="3 4">
    <name type="scientific">SAR86 cluster bacterium</name>
    <dbReference type="NCBI Taxonomy" id="2030880"/>
    <lineage>
        <taxon>Bacteria</taxon>
        <taxon>Pseudomonadati</taxon>
        <taxon>Pseudomonadota</taxon>
        <taxon>Gammaproteobacteria</taxon>
        <taxon>SAR86 cluster</taxon>
    </lineage>
</organism>
<keyword evidence="1" id="KW-0479">Metal-binding</keyword>
<protein>
    <recommendedName>
        <fullName evidence="2">VOC domain-containing protein</fullName>
    </recommendedName>
</protein>
<dbReference type="Pfam" id="PF00903">
    <property type="entry name" value="Glyoxalase"/>
    <property type="match status" value="1"/>
</dbReference>
<proteinExistence type="predicted"/>
<dbReference type="PROSITE" id="PS51819">
    <property type="entry name" value="VOC"/>
    <property type="match status" value="1"/>
</dbReference>
<comment type="caution">
    <text evidence="3">The sequence shown here is derived from an EMBL/GenBank/DDBJ whole genome shotgun (WGS) entry which is preliminary data.</text>
</comment>
<evidence type="ECO:0000313" key="3">
    <source>
        <dbReference type="EMBL" id="PCJ16546.1"/>
    </source>
</evidence>
<name>A0A2A5ACE9_9GAMM</name>
<dbReference type="SUPFAM" id="SSF54593">
    <property type="entry name" value="Glyoxalase/Bleomycin resistance protein/Dihydroxybiphenyl dioxygenase"/>
    <property type="match status" value="1"/>
</dbReference>
<evidence type="ECO:0000256" key="1">
    <source>
        <dbReference type="ARBA" id="ARBA00022723"/>
    </source>
</evidence>
<dbReference type="PANTHER" id="PTHR36113">
    <property type="entry name" value="LYASE, PUTATIVE-RELATED-RELATED"/>
    <property type="match status" value="1"/>
</dbReference>
<dbReference type="InterPro" id="IPR037523">
    <property type="entry name" value="VOC_core"/>
</dbReference>
<evidence type="ECO:0000313" key="4">
    <source>
        <dbReference type="Proteomes" id="UP000218327"/>
    </source>
</evidence>
<accession>A0A2A5ACE9</accession>
<dbReference type="Proteomes" id="UP000218327">
    <property type="component" value="Unassembled WGS sequence"/>
</dbReference>
<reference evidence="4" key="1">
    <citation type="submission" date="2017-08" db="EMBL/GenBank/DDBJ databases">
        <title>A dynamic microbial community with high functional redundancy inhabits the cold, oxic subseafloor aquifer.</title>
        <authorList>
            <person name="Tully B.J."/>
            <person name="Wheat C.G."/>
            <person name="Glazer B.T."/>
            <person name="Huber J.A."/>
        </authorList>
    </citation>
    <scope>NUCLEOTIDE SEQUENCE [LARGE SCALE GENOMIC DNA]</scope>
</reference>
<dbReference type="AlphaFoldDB" id="A0A2A5ACE9"/>